<evidence type="ECO:0000256" key="1">
    <source>
        <dbReference type="SAM" id="MobiDB-lite"/>
    </source>
</evidence>
<dbReference type="AlphaFoldDB" id="A0A1C5KET0"/>
<accession>A0A1C5KET0</accession>
<organism evidence="2 3">
    <name type="scientific">Micromonospora rifamycinica</name>
    <dbReference type="NCBI Taxonomy" id="291594"/>
    <lineage>
        <taxon>Bacteria</taxon>
        <taxon>Bacillati</taxon>
        <taxon>Actinomycetota</taxon>
        <taxon>Actinomycetes</taxon>
        <taxon>Micromonosporales</taxon>
        <taxon>Micromonosporaceae</taxon>
        <taxon>Micromonospora</taxon>
    </lineage>
</organism>
<feature type="compositionally biased region" description="Low complexity" evidence="1">
    <location>
        <begin position="112"/>
        <end position="126"/>
    </location>
</feature>
<proteinExistence type="predicted"/>
<reference evidence="3" key="1">
    <citation type="submission" date="2016-06" db="EMBL/GenBank/DDBJ databases">
        <authorList>
            <person name="Varghese N."/>
            <person name="Submissions Spin"/>
        </authorList>
    </citation>
    <scope>NUCLEOTIDE SEQUENCE [LARGE SCALE GENOMIC DNA]</scope>
    <source>
        <strain evidence="3">DSM 44983</strain>
    </source>
</reference>
<dbReference type="Proteomes" id="UP000198226">
    <property type="component" value="Chromosome I"/>
</dbReference>
<sequence>MSTAGPNAGIGLTTISRTVASLAVEVVHTLERVVAGEGRVRTARGNAWEAVCADRARAGQRAELDRLVAELAAARAGLPTTRATAGTELAAARATAGAELAAARRGTGGRAAAGQRPTTRAPQPVS</sequence>
<dbReference type="EMBL" id="LT607752">
    <property type="protein sequence ID" value="SCG81119.1"/>
    <property type="molecule type" value="Genomic_DNA"/>
</dbReference>
<evidence type="ECO:0000313" key="2">
    <source>
        <dbReference type="EMBL" id="SCG81119.1"/>
    </source>
</evidence>
<protein>
    <submittedName>
        <fullName evidence="2">Uncharacterized protein</fullName>
    </submittedName>
</protein>
<gene>
    <name evidence="2" type="ORF">GA0070623_5492</name>
</gene>
<keyword evidence="3" id="KW-1185">Reference proteome</keyword>
<feature type="region of interest" description="Disordered" evidence="1">
    <location>
        <begin position="101"/>
        <end position="126"/>
    </location>
</feature>
<evidence type="ECO:0000313" key="3">
    <source>
        <dbReference type="Proteomes" id="UP000198226"/>
    </source>
</evidence>
<name>A0A1C5KET0_9ACTN</name>